<gene>
    <name evidence="1" type="ORF">SAMN04488045_0503</name>
</gene>
<name>A0A1H5T8E0_9RHOB</name>
<reference evidence="1 2" key="1">
    <citation type="submission" date="2016-10" db="EMBL/GenBank/DDBJ databases">
        <authorList>
            <person name="de Groot N.N."/>
        </authorList>
    </citation>
    <scope>NUCLEOTIDE SEQUENCE [LARGE SCALE GENOMIC DNA]</scope>
    <source>
        <strain evidence="1 2">DSM 26915</strain>
    </source>
</reference>
<evidence type="ECO:0000313" key="1">
    <source>
        <dbReference type="EMBL" id="SEF58237.1"/>
    </source>
</evidence>
<dbReference type="Proteomes" id="UP000236752">
    <property type="component" value="Unassembled WGS sequence"/>
</dbReference>
<accession>A0A1H5T8E0</accession>
<protein>
    <recommendedName>
        <fullName evidence="3">Dihydroorotate dehydrogenase</fullName>
    </recommendedName>
</protein>
<evidence type="ECO:0008006" key="3">
    <source>
        <dbReference type="Google" id="ProtNLM"/>
    </source>
</evidence>
<dbReference type="EMBL" id="FNUZ01000001">
    <property type="protein sequence ID" value="SEF58237.1"/>
    <property type="molecule type" value="Genomic_DNA"/>
</dbReference>
<dbReference type="AlphaFoldDB" id="A0A1H5T8E0"/>
<organism evidence="1 2">
    <name type="scientific">Thalassococcus halodurans</name>
    <dbReference type="NCBI Taxonomy" id="373675"/>
    <lineage>
        <taxon>Bacteria</taxon>
        <taxon>Pseudomonadati</taxon>
        <taxon>Pseudomonadota</taxon>
        <taxon>Alphaproteobacteria</taxon>
        <taxon>Rhodobacterales</taxon>
        <taxon>Roseobacteraceae</taxon>
        <taxon>Thalassococcus</taxon>
    </lineage>
</organism>
<proteinExistence type="predicted"/>
<sequence>MTTPENDDFLEAFFDDAKKSAPVVPDGLMARMIADAQAETDRRAQIAAASAPKSVWSQIMGAVGGWPALAGLSAATLTGVWIGLNPPTAVSDTMAQVLGQDGAVVSDYLFDPVTGFELAMLEG</sequence>
<evidence type="ECO:0000313" key="2">
    <source>
        <dbReference type="Proteomes" id="UP000236752"/>
    </source>
</evidence>
<dbReference type="OrthoDB" id="7863719at2"/>
<dbReference type="RefSeq" id="WP_103908881.1">
    <property type="nucleotide sequence ID" value="NZ_FNUZ01000001.1"/>
</dbReference>
<keyword evidence="2" id="KW-1185">Reference proteome</keyword>